<keyword evidence="1" id="KW-1133">Transmembrane helix</keyword>
<keyword evidence="1" id="KW-0812">Transmembrane</keyword>
<keyword evidence="1" id="KW-0472">Membrane</keyword>
<proteinExistence type="predicted"/>
<accession>A0A382E458</accession>
<name>A0A382E458_9ZZZZ</name>
<dbReference type="EMBL" id="UINC01042489">
    <property type="protein sequence ID" value="SVB45199.1"/>
    <property type="molecule type" value="Genomic_DNA"/>
</dbReference>
<protein>
    <submittedName>
        <fullName evidence="2">Uncharacterized protein</fullName>
    </submittedName>
</protein>
<evidence type="ECO:0000313" key="2">
    <source>
        <dbReference type="EMBL" id="SVB45199.1"/>
    </source>
</evidence>
<dbReference type="AlphaFoldDB" id="A0A382E458"/>
<feature type="transmembrane region" description="Helical" evidence="1">
    <location>
        <begin position="6"/>
        <end position="28"/>
    </location>
</feature>
<evidence type="ECO:0000256" key="1">
    <source>
        <dbReference type="SAM" id="Phobius"/>
    </source>
</evidence>
<sequence length="101" mass="11878">MNVFNAFSPFIVCIVEPILLQPFLYFFFGAFHINFLLEHHYLFLFNYAYLCHGLPAIGVGQLRCSLFIKTQGAEQDRIEKNHFFAKFSTSDFYTNFHPNLK</sequence>
<reference evidence="2" key="1">
    <citation type="submission" date="2018-05" db="EMBL/GenBank/DDBJ databases">
        <authorList>
            <person name="Lanie J.A."/>
            <person name="Ng W.-L."/>
            <person name="Kazmierczak K.M."/>
            <person name="Andrzejewski T.M."/>
            <person name="Davidsen T.M."/>
            <person name="Wayne K.J."/>
            <person name="Tettelin H."/>
            <person name="Glass J.I."/>
            <person name="Rusch D."/>
            <person name="Podicherti R."/>
            <person name="Tsui H.-C.T."/>
            <person name="Winkler M.E."/>
        </authorList>
    </citation>
    <scope>NUCLEOTIDE SEQUENCE</scope>
</reference>
<organism evidence="2">
    <name type="scientific">marine metagenome</name>
    <dbReference type="NCBI Taxonomy" id="408172"/>
    <lineage>
        <taxon>unclassified sequences</taxon>
        <taxon>metagenomes</taxon>
        <taxon>ecological metagenomes</taxon>
    </lineage>
</organism>
<gene>
    <name evidence="2" type="ORF">METZ01_LOCUS198053</name>
</gene>